<name>A0A1U8PVW5_GOSHI</name>
<dbReference type="Proteomes" id="UP000818029">
    <property type="component" value="Chromosome A06"/>
</dbReference>
<dbReference type="PaxDb" id="3635-A0A1U8PVW5"/>
<gene>
    <name evidence="5" type="primary">LOC107963240</name>
</gene>
<evidence type="ECO:0000259" key="3">
    <source>
        <dbReference type="PROSITE" id="PS50158"/>
    </source>
</evidence>
<dbReference type="RefSeq" id="XP_016755295.1">
    <property type="nucleotide sequence ID" value="XM_016899806.1"/>
</dbReference>
<dbReference type="KEGG" id="ghi:107963240"/>
<evidence type="ECO:0000256" key="1">
    <source>
        <dbReference type="PROSITE-ProRule" id="PRU00047"/>
    </source>
</evidence>
<evidence type="ECO:0000313" key="5">
    <source>
        <dbReference type="RefSeq" id="XP_016755295.1"/>
    </source>
</evidence>
<dbReference type="Pfam" id="PF03732">
    <property type="entry name" value="Retrotrans_gag"/>
    <property type="match status" value="1"/>
</dbReference>
<proteinExistence type="predicted"/>
<evidence type="ECO:0000256" key="2">
    <source>
        <dbReference type="SAM" id="MobiDB-lite"/>
    </source>
</evidence>
<evidence type="ECO:0000313" key="4">
    <source>
        <dbReference type="Proteomes" id="UP000818029"/>
    </source>
</evidence>
<dbReference type="PROSITE" id="PS50158">
    <property type="entry name" value="ZF_CCHC"/>
    <property type="match status" value="1"/>
</dbReference>
<reference evidence="5" key="2">
    <citation type="submission" date="2025-08" db="UniProtKB">
        <authorList>
            <consortium name="RefSeq"/>
        </authorList>
    </citation>
    <scope>IDENTIFICATION</scope>
</reference>
<dbReference type="InterPro" id="IPR001878">
    <property type="entry name" value="Znf_CCHC"/>
</dbReference>
<dbReference type="GO" id="GO:0003676">
    <property type="term" value="F:nucleic acid binding"/>
    <property type="evidence" value="ECO:0007669"/>
    <property type="project" value="InterPro"/>
</dbReference>
<reference evidence="4" key="1">
    <citation type="journal article" date="2020" name="Nat. Genet.">
        <title>Genomic diversifications of five Gossypium allopolyploid species and their impact on cotton improvement.</title>
        <authorList>
            <person name="Chen Z.J."/>
            <person name="Sreedasyam A."/>
            <person name="Ando A."/>
            <person name="Song Q."/>
            <person name="De Santiago L.M."/>
            <person name="Hulse-Kemp A.M."/>
            <person name="Ding M."/>
            <person name="Ye W."/>
            <person name="Kirkbride R.C."/>
            <person name="Jenkins J."/>
            <person name="Plott C."/>
            <person name="Lovell J."/>
            <person name="Lin Y.M."/>
            <person name="Vaughn R."/>
            <person name="Liu B."/>
            <person name="Simpson S."/>
            <person name="Scheffler B.E."/>
            <person name="Wen L."/>
            <person name="Saski C.A."/>
            <person name="Grover C.E."/>
            <person name="Hu G."/>
            <person name="Conover J.L."/>
            <person name="Carlson J.W."/>
            <person name="Shu S."/>
            <person name="Boston L.B."/>
            <person name="Williams M."/>
            <person name="Peterson D.G."/>
            <person name="McGee K."/>
            <person name="Jones D.C."/>
            <person name="Wendel J.F."/>
            <person name="Stelly D.M."/>
            <person name="Grimwood J."/>
            <person name="Schmutz J."/>
        </authorList>
    </citation>
    <scope>NUCLEOTIDE SEQUENCE [LARGE SCALE GENOMIC DNA]</scope>
    <source>
        <strain evidence="4">cv. TM-1</strain>
    </source>
</reference>
<dbReference type="Gene3D" id="4.10.60.10">
    <property type="entry name" value="Zinc finger, CCHC-type"/>
    <property type="match status" value="1"/>
</dbReference>
<feature type="region of interest" description="Disordered" evidence="2">
    <location>
        <begin position="201"/>
        <end position="241"/>
    </location>
</feature>
<dbReference type="GeneID" id="107963240"/>
<accession>A0A1U8PVW5</accession>
<dbReference type="AlphaFoldDB" id="A0A1U8PVW5"/>
<dbReference type="GO" id="GO:0008270">
    <property type="term" value="F:zinc ion binding"/>
    <property type="evidence" value="ECO:0007669"/>
    <property type="project" value="UniProtKB-KW"/>
</dbReference>
<feature type="domain" description="CCHC-type" evidence="3">
    <location>
        <begin position="270"/>
        <end position="284"/>
    </location>
</feature>
<protein>
    <recommendedName>
        <fullName evidence="3">CCHC-type domain-containing protein</fullName>
    </recommendedName>
</protein>
<keyword evidence="1" id="KW-0862">Zinc</keyword>
<dbReference type="PANTHER" id="PTHR34482">
    <property type="entry name" value="DNA DAMAGE-INDUCIBLE PROTEIN 1-LIKE"/>
    <property type="match status" value="1"/>
</dbReference>
<dbReference type="PANTHER" id="PTHR34482:SF36">
    <property type="entry name" value="RETROTRANSPOSON GAG DOMAIN-CONTAINING PROTEIN"/>
    <property type="match status" value="1"/>
</dbReference>
<feature type="compositionally biased region" description="Basic and acidic residues" evidence="2">
    <location>
        <begin position="201"/>
        <end position="220"/>
    </location>
</feature>
<dbReference type="InterPro" id="IPR005162">
    <property type="entry name" value="Retrotrans_gag_dom"/>
</dbReference>
<sequence>MARDDALSQAMLRILERVTGPNTRSRGRWSVTEQLQSNGTELFRGVTGVAPNVPGYWIEVTERIMDDLDYTSEKKLKGVVLLLRDEANLWWLTVKESTQADCLSWEFFKSVVQGEYVGASYIDGRRREFLNLTQRDRSVAEYEAKFLRLSHYGRGMVASKYERCARFKDSLRDNLKVLIAPQKKLELFVLVEKAKITEEVKHAEHQNRDRERGRNKRDSEPSNSVQRLKKKVRTDGSVRAGSPVAPTGLHLCRDCGRHHQGECLSRTRACLRCGSPEHHIRDCPLRDDQVQALGSGTAQLQRVVRQPPRGYHQSRGGNGMG</sequence>
<keyword evidence="1" id="KW-0479">Metal-binding</keyword>
<keyword evidence="4" id="KW-1185">Reference proteome</keyword>
<organism evidence="4 5">
    <name type="scientific">Gossypium hirsutum</name>
    <name type="common">Upland cotton</name>
    <name type="synonym">Gossypium mexicanum</name>
    <dbReference type="NCBI Taxonomy" id="3635"/>
    <lineage>
        <taxon>Eukaryota</taxon>
        <taxon>Viridiplantae</taxon>
        <taxon>Streptophyta</taxon>
        <taxon>Embryophyta</taxon>
        <taxon>Tracheophyta</taxon>
        <taxon>Spermatophyta</taxon>
        <taxon>Magnoliopsida</taxon>
        <taxon>eudicotyledons</taxon>
        <taxon>Gunneridae</taxon>
        <taxon>Pentapetalae</taxon>
        <taxon>rosids</taxon>
        <taxon>malvids</taxon>
        <taxon>Malvales</taxon>
        <taxon>Malvaceae</taxon>
        <taxon>Malvoideae</taxon>
        <taxon>Gossypium</taxon>
    </lineage>
</organism>
<keyword evidence="1" id="KW-0863">Zinc-finger</keyword>